<dbReference type="Gene3D" id="3.90.190.10">
    <property type="entry name" value="Protein tyrosine phosphatase superfamily"/>
    <property type="match status" value="1"/>
</dbReference>
<evidence type="ECO:0000313" key="3">
    <source>
        <dbReference type="Proteomes" id="UP001623330"/>
    </source>
</evidence>
<dbReference type="PANTHER" id="PTHR31126:SF70">
    <property type="entry name" value="PROTEIN OCA4"/>
    <property type="match status" value="1"/>
</dbReference>
<proteinExistence type="predicted"/>
<feature type="region of interest" description="Disordered" evidence="1">
    <location>
        <begin position="86"/>
        <end position="125"/>
    </location>
</feature>
<dbReference type="CDD" id="cd17662">
    <property type="entry name" value="PFA-DSP_Oca4"/>
    <property type="match status" value="1"/>
</dbReference>
<dbReference type="SUPFAM" id="SSF52799">
    <property type="entry name" value="(Phosphotyrosine protein) phosphatases II"/>
    <property type="match status" value="1"/>
</dbReference>
<name>A0ABR4NT61_9SACH</name>
<evidence type="ECO:0000256" key="1">
    <source>
        <dbReference type="SAM" id="MobiDB-lite"/>
    </source>
</evidence>
<dbReference type="Pfam" id="PF03162">
    <property type="entry name" value="Y_phosphatase2"/>
    <property type="match status" value="2"/>
</dbReference>
<dbReference type="PANTHER" id="PTHR31126">
    <property type="entry name" value="TYROSINE-PROTEIN PHOSPHATASE"/>
    <property type="match status" value="1"/>
</dbReference>
<accession>A0ABR4NT61</accession>
<dbReference type="Proteomes" id="UP001623330">
    <property type="component" value="Unassembled WGS sequence"/>
</dbReference>
<feature type="compositionally biased region" description="Polar residues" evidence="1">
    <location>
        <begin position="86"/>
        <end position="109"/>
    </location>
</feature>
<protein>
    <submittedName>
        <fullName evidence="2">Uncharacterized protein</fullName>
    </submittedName>
</protein>
<comment type="caution">
    <text evidence="2">The sequence shown here is derived from an EMBL/GenBank/DDBJ whole genome shotgun (WGS) entry which is preliminary data.</text>
</comment>
<dbReference type="EMBL" id="JBEVYD010000006">
    <property type="protein sequence ID" value="KAL3231591.1"/>
    <property type="molecule type" value="Genomic_DNA"/>
</dbReference>
<organism evidence="2 3">
    <name type="scientific">Nakaseomyces bracarensis</name>
    <dbReference type="NCBI Taxonomy" id="273131"/>
    <lineage>
        <taxon>Eukaryota</taxon>
        <taxon>Fungi</taxon>
        <taxon>Dikarya</taxon>
        <taxon>Ascomycota</taxon>
        <taxon>Saccharomycotina</taxon>
        <taxon>Saccharomycetes</taxon>
        <taxon>Saccharomycetales</taxon>
        <taxon>Saccharomycetaceae</taxon>
        <taxon>Nakaseomyces</taxon>
    </lineage>
</organism>
<feature type="compositionally biased region" description="Basic and acidic residues" evidence="1">
    <location>
        <begin position="111"/>
        <end position="125"/>
    </location>
</feature>
<keyword evidence="3" id="KW-1185">Reference proteome</keyword>
<dbReference type="InterPro" id="IPR004861">
    <property type="entry name" value="Siw14-like"/>
</dbReference>
<reference evidence="2 3" key="1">
    <citation type="submission" date="2024-05" db="EMBL/GenBank/DDBJ databases">
        <title>Long read based assembly of the Candida bracarensis genome reveals expanded adhesin content.</title>
        <authorList>
            <person name="Marcet-Houben M."/>
            <person name="Ksiezopolska E."/>
            <person name="Gabaldon T."/>
        </authorList>
    </citation>
    <scope>NUCLEOTIDE SEQUENCE [LARGE SCALE GENOMIC DNA]</scope>
    <source>
        <strain evidence="2 3">CBM6</strain>
    </source>
</reference>
<evidence type="ECO:0000313" key="2">
    <source>
        <dbReference type="EMBL" id="KAL3231591.1"/>
    </source>
</evidence>
<dbReference type="InterPro" id="IPR029021">
    <property type="entry name" value="Prot-tyrosine_phosphatase-like"/>
</dbReference>
<sequence length="368" mass="42518">MLVPPASFGIAEEGIYRCSKVETLNLSFLEALNLKTVIFVGGTEPSKFFKDFFTRSSIEWSVIKMADFSSVASPLKNHANLVTHKGISSQTEQGSTTDNNEVTQISNIGRDSGDRKTKTTPQKEEISYRLSDSDDLMLIKSKSLKTIFTKLLDTGNYNTLLVDKTSLVVGLLRKIQKWNIASIINEYRLFAGKNRSYFAETFLEMITIRIEQTIEEKTLDSAFDEMNLDDRKREPVLEKPQNVEIVTEQELCDEPEVPQRLLSIIDEAEEKNRIKDIPRLDNILISDTSTSSSNLGIFGHRYRLSFTQKEQGQFEYYKPDNYKDESNAICIMIPQEKDLPQWFKFQRDMWEQDNIPQIHHFYKEQIYV</sequence>
<gene>
    <name evidence="2" type="ORF">RNJ44_00126</name>
</gene>